<keyword evidence="3" id="KW-1185">Reference proteome</keyword>
<dbReference type="Proteomes" id="UP001176961">
    <property type="component" value="Unassembled WGS sequence"/>
</dbReference>
<dbReference type="AlphaFoldDB" id="A0AA36GQS7"/>
<evidence type="ECO:0000313" key="3">
    <source>
        <dbReference type="Proteomes" id="UP001176961"/>
    </source>
</evidence>
<protein>
    <submittedName>
        <fullName evidence="2">Uncharacterized protein</fullName>
    </submittedName>
</protein>
<accession>A0AA36GQS7</accession>
<sequence length="276" mass="30200">MVDSEIDQFLNDEPNNSGEKGQQDAKPNFLAAQFNLETLSSGGISTRRSIDKIAGEPNSETNTTGGVDAQYVDQYDGRLYFFGGQIKERLYIGGNPGNELSVSAGLGGAFLDIEPGAGHEIPRGYDTEKVDSVTGCCSYFGADTFIDGLYSLTRYGLALTTKVQENQNNLRVNYLSGPIEPIFTDITEGIGLIIASSDKTSGGIYLLPTTGMEVEDRYIKNEDDGHYYPATPDVPIQEVIFETHELSLKNPPTLYLHLCQVEFDFDYVCCPKGLQV</sequence>
<gene>
    <name evidence="2" type="ORF">CYNAS_LOCUS8466</name>
</gene>
<comment type="caution">
    <text evidence="2">The sequence shown here is derived from an EMBL/GenBank/DDBJ whole genome shotgun (WGS) entry which is preliminary data.</text>
</comment>
<evidence type="ECO:0000313" key="2">
    <source>
        <dbReference type="EMBL" id="CAJ0596483.1"/>
    </source>
</evidence>
<evidence type="ECO:0000256" key="1">
    <source>
        <dbReference type="SAM" id="MobiDB-lite"/>
    </source>
</evidence>
<name>A0AA36GQS7_CYLNA</name>
<reference evidence="2" key="1">
    <citation type="submission" date="2023-07" db="EMBL/GenBank/DDBJ databases">
        <authorList>
            <consortium name="CYATHOMIX"/>
        </authorList>
    </citation>
    <scope>NUCLEOTIDE SEQUENCE</scope>
    <source>
        <strain evidence="2">N/A</strain>
    </source>
</reference>
<feature type="region of interest" description="Disordered" evidence="1">
    <location>
        <begin position="1"/>
        <end position="24"/>
    </location>
</feature>
<proteinExistence type="predicted"/>
<dbReference type="EMBL" id="CATQJL010000167">
    <property type="protein sequence ID" value="CAJ0596483.1"/>
    <property type="molecule type" value="Genomic_DNA"/>
</dbReference>
<organism evidence="2 3">
    <name type="scientific">Cylicocyclus nassatus</name>
    <name type="common">Nematode worm</name>
    <dbReference type="NCBI Taxonomy" id="53992"/>
    <lineage>
        <taxon>Eukaryota</taxon>
        <taxon>Metazoa</taxon>
        <taxon>Ecdysozoa</taxon>
        <taxon>Nematoda</taxon>
        <taxon>Chromadorea</taxon>
        <taxon>Rhabditida</taxon>
        <taxon>Rhabditina</taxon>
        <taxon>Rhabditomorpha</taxon>
        <taxon>Strongyloidea</taxon>
        <taxon>Strongylidae</taxon>
        <taxon>Cylicocyclus</taxon>
    </lineage>
</organism>